<dbReference type="Gene3D" id="2.40.128.270">
    <property type="match status" value="1"/>
</dbReference>
<sequence length="141" mass="15307">MAKRTTIVLFFALLILSACSATAAPTLPPDLAGTTWHLNTIDGNPPIVHGQPLELSFDPDNGSIAGFGGCNRFSGNYHLSGDNQITFTQLSTTLRECIPSGVMEQEQHFFNLLRDVTNYTLTPTTFTLQTSAGETLIFVRS</sequence>
<dbReference type="InterPro" id="IPR038670">
    <property type="entry name" value="HslJ-like_sf"/>
</dbReference>
<dbReference type="InterPro" id="IPR005184">
    <property type="entry name" value="DUF306_Meta_HslJ"/>
</dbReference>
<dbReference type="PANTHER" id="PTHR35535">
    <property type="entry name" value="HEAT SHOCK PROTEIN HSLJ"/>
    <property type="match status" value="1"/>
</dbReference>
<feature type="chain" id="PRO_5019138273" evidence="1">
    <location>
        <begin position="24"/>
        <end position="141"/>
    </location>
</feature>
<dbReference type="AlphaFoldDB" id="A0A426U698"/>
<evidence type="ECO:0000313" key="3">
    <source>
        <dbReference type="EMBL" id="RRR75539.1"/>
    </source>
</evidence>
<dbReference type="Pfam" id="PF03724">
    <property type="entry name" value="META"/>
    <property type="match status" value="1"/>
</dbReference>
<accession>A0A426U698</accession>
<name>A0A426U698_9CHLR</name>
<evidence type="ECO:0000259" key="2">
    <source>
        <dbReference type="Pfam" id="PF03724"/>
    </source>
</evidence>
<gene>
    <name evidence="3" type="ORF">EI684_04435</name>
</gene>
<proteinExistence type="predicted"/>
<comment type="caution">
    <text evidence="3">The sequence shown here is derived from an EMBL/GenBank/DDBJ whole genome shotgun (WGS) entry which is preliminary data.</text>
</comment>
<feature type="signal peptide" evidence="1">
    <location>
        <begin position="1"/>
        <end position="23"/>
    </location>
</feature>
<keyword evidence="1" id="KW-0732">Signal</keyword>
<protein>
    <submittedName>
        <fullName evidence="3">META domain-containing protein</fullName>
    </submittedName>
</protein>
<evidence type="ECO:0000313" key="4">
    <source>
        <dbReference type="Proteomes" id="UP000280307"/>
    </source>
</evidence>
<reference evidence="3 4" key="1">
    <citation type="submission" date="2018-12" db="EMBL/GenBank/DDBJ databases">
        <title>Genome Sequence of Candidatus Viridilinea halotolerans isolated from saline sulfide-rich spring.</title>
        <authorList>
            <person name="Grouzdev D.S."/>
            <person name="Burganskaya E.I."/>
            <person name="Krutkina M.S."/>
            <person name="Sukhacheva M.V."/>
            <person name="Gorlenko V.M."/>
        </authorList>
    </citation>
    <scope>NUCLEOTIDE SEQUENCE [LARGE SCALE GENOMIC DNA]</scope>
    <source>
        <strain evidence="3">Chok-6</strain>
    </source>
</reference>
<organism evidence="3 4">
    <name type="scientific">Candidatus Viridilinea halotolerans</name>
    <dbReference type="NCBI Taxonomy" id="2491704"/>
    <lineage>
        <taxon>Bacteria</taxon>
        <taxon>Bacillati</taxon>
        <taxon>Chloroflexota</taxon>
        <taxon>Chloroflexia</taxon>
        <taxon>Chloroflexales</taxon>
        <taxon>Chloroflexineae</taxon>
        <taxon>Oscillochloridaceae</taxon>
        <taxon>Candidatus Viridilinea</taxon>
    </lineage>
</organism>
<dbReference type="InterPro" id="IPR053147">
    <property type="entry name" value="Hsp_HslJ-like"/>
</dbReference>
<feature type="domain" description="DUF306" evidence="2">
    <location>
        <begin position="30"/>
        <end position="138"/>
    </location>
</feature>
<dbReference type="EMBL" id="RSAS01000181">
    <property type="protein sequence ID" value="RRR75539.1"/>
    <property type="molecule type" value="Genomic_DNA"/>
</dbReference>
<dbReference type="PANTHER" id="PTHR35535:SF1">
    <property type="entry name" value="HEAT SHOCK PROTEIN HSLJ"/>
    <property type="match status" value="1"/>
</dbReference>
<dbReference type="PROSITE" id="PS51257">
    <property type="entry name" value="PROKAR_LIPOPROTEIN"/>
    <property type="match status" value="1"/>
</dbReference>
<evidence type="ECO:0000256" key="1">
    <source>
        <dbReference type="SAM" id="SignalP"/>
    </source>
</evidence>
<dbReference type="Proteomes" id="UP000280307">
    <property type="component" value="Unassembled WGS sequence"/>
</dbReference>